<dbReference type="EMBL" id="KL198009">
    <property type="protein sequence ID" value="KDQ26321.1"/>
    <property type="molecule type" value="Genomic_DNA"/>
</dbReference>
<dbReference type="HOGENOM" id="CLU_809131_0_0_1"/>
<organism evidence="11 12">
    <name type="scientific">Pleurotus ostreatus (strain PC15)</name>
    <name type="common">Oyster mushroom</name>
    <dbReference type="NCBI Taxonomy" id="1137138"/>
    <lineage>
        <taxon>Eukaryota</taxon>
        <taxon>Fungi</taxon>
        <taxon>Dikarya</taxon>
        <taxon>Basidiomycota</taxon>
        <taxon>Agaricomycotina</taxon>
        <taxon>Agaricomycetes</taxon>
        <taxon>Agaricomycetidae</taxon>
        <taxon>Agaricales</taxon>
        <taxon>Pleurotineae</taxon>
        <taxon>Pleurotaceae</taxon>
        <taxon>Pleurotus</taxon>
    </lineage>
</organism>
<evidence type="ECO:0000256" key="7">
    <source>
        <dbReference type="ARBA" id="ARBA00023242"/>
    </source>
</evidence>
<evidence type="ECO:0000256" key="9">
    <source>
        <dbReference type="SAM" id="MobiDB-lite"/>
    </source>
</evidence>
<dbReference type="InterPro" id="IPR007846">
    <property type="entry name" value="RRM_NUP35_dom"/>
</dbReference>
<protein>
    <recommendedName>
        <fullName evidence="10">RRM Nup35-type domain-containing protein</fullName>
    </recommendedName>
</protein>
<keyword evidence="3 8" id="KW-0509">mRNA transport</keyword>
<dbReference type="PROSITE" id="PS51472">
    <property type="entry name" value="RRM_NUP35"/>
    <property type="match status" value="1"/>
</dbReference>
<evidence type="ECO:0000256" key="3">
    <source>
        <dbReference type="ARBA" id="ARBA00022816"/>
    </source>
</evidence>
<dbReference type="Gene3D" id="3.30.70.330">
    <property type="match status" value="1"/>
</dbReference>
<sequence length="310" mass="32961">MYNPTFSVAGMNASANNHHGGPNWGNPGAGGFADSLNPPRGHYQAGIHLSASQNSPQGNQRTDDVPVVPTKAKLSRGPTADFGMSSMFESSRKRQTIADEDAPPTNSVNDIPTELHFDSPPQRHARTPSTPQNNQASYIVVFGYPPDKYSQTVEYFKSLGDSTEADNHTEVMNCFRIGYNDPGDALRAVRKNGEILGGSWMVGAKWADPAQAEVMLGQPITPRAIEPAASPQNAMAVDEPSSHLPSPRMTVGTPLKLAPSSSAFRRPGSEKATPVRLAAGGTPVAMQTTPVQSSPSKGVLGQVSDLIFGW</sequence>
<dbReference type="AlphaFoldDB" id="A0A067NRV0"/>
<keyword evidence="4" id="KW-0653">Protein transport</keyword>
<keyword evidence="6 8" id="KW-0906">Nuclear pore complex</keyword>
<dbReference type="Pfam" id="PF05172">
    <property type="entry name" value="RRM_Nup35"/>
    <property type="match status" value="1"/>
</dbReference>
<feature type="region of interest" description="Disordered" evidence="9">
    <location>
        <begin position="73"/>
        <end position="107"/>
    </location>
</feature>
<dbReference type="STRING" id="1137138.A0A067NRV0"/>
<gene>
    <name evidence="11" type="ORF">PLEOSDRAFT_1077336</name>
</gene>
<dbReference type="GO" id="GO:0005543">
    <property type="term" value="F:phospholipid binding"/>
    <property type="evidence" value="ECO:0007669"/>
    <property type="project" value="TreeGrafter"/>
</dbReference>
<evidence type="ECO:0000256" key="5">
    <source>
        <dbReference type="ARBA" id="ARBA00023010"/>
    </source>
</evidence>
<dbReference type="GO" id="GO:0006999">
    <property type="term" value="P:nuclear pore organization"/>
    <property type="evidence" value="ECO:0007669"/>
    <property type="project" value="TreeGrafter"/>
</dbReference>
<reference evidence="12" key="1">
    <citation type="journal article" date="2014" name="Proc. Natl. Acad. Sci. U.S.A.">
        <title>Extensive sampling of basidiomycete genomes demonstrates inadequacy of the white-rot/brown-rot paradigm for wood decay fungi.</title>
        <authorList>
            <person name="Riley R."/>
            <person name="Salamov A.A."/>
            <person name="Brown D.W."/>
            <person name="Nagy L.G."/>
            <person name="Floudas D."/>
            <person name="Held B.W."/>
            <person name="Levasseur A."/>
            <person name="Lombard V."/>
            <person name="Morin E."/>
            <person name="Otillar R."/>
            <person name="Lindquist E.A."/>
            <person name="Sun H."/>
            <person name="LaButti K.M."/>
            <person name="Schmutz J."/>
            <person name="Jabbour D."/>
            <person name="Luo H."/>
            <person name="Baker S.E."/>
            <person name="Pisabarro A.G."/>
            <person name="Walton J.D."/>
            <person name="Blanchette R.A."/>
            <person name="Henrissat B."/>
            <person name="Martin F."/>
            <person name="Cullen D."/>
            <person name="Hibbett D.S."/>
            <person name="Grigoriev I.V."/>
        </authorList>
    </citation>
    <scope>NUCLEOTIDE SEQUENCE [LARGE SCALE GENOMIC DNA]</scope>
    <source>
        <strain evidence="12">PC15</strain>
    </source>
</reference>
<evidence type="ECO:0000256" key="2">
    <source>
        <dbReference type="ARBA" id="ARBA00022448"/>
    </source>
</evidence>
<feature type="domain" description="RRM Nup35-type" evidence="10">
    <location>
        <begin position="133"/>
        <end position="214"/>
    </location>
</feature>
<evidence type="ECO:0000259" key="10">
    <source>
        <dbReference type="PROSITE" id="PS51472"/>
    </source>
</evidence>
<proteinExistence type="predicted"/>
<dbReference type="GO" id="GO:0051028">
    <property type="term" value="P:mRNA transport"/>
    <property type="evidence" value="ECO:0007669"/>
    <property type="project" value="UniProtKB-UniRule"/>
</dbReference>
<dbReference type="InterPro" id="IPR035979">
    <property type="entry name" value="RBD_domain_sf"/>
</dbReference>
<keyword evidence="7 8" id="KW-0539">Nucleus</keyword>
<dbReference type="InParanoid" id="A0A067NRV0"/>
<dbReference type="GO" id="GO:0044613">
    <property type="term" value="C:nuclear pore central transport channel"/>
    <property type="evidence" value="ECO:0007669"/>
    <property type="project" value="TreeGrafter"/>
</dbReference>
<keyword evidence="2 8" id="KW-0813">Transport</keyword>
<evidence type="ECO:0000256" key="1">
    <source>
        <dbReference type="ARBA" id="ARBA00004567"/>
    </source>
</evidence>
<evidence type="ECO:0000256" key="8">
    <source>
        <dbReference type="PROSITE-ProRule" id="PRU00804"/>
    </source>
</evidence>
<accession>A0A067NRV0</accession>
<evidence type="ECO:0000313" key="12">
    <source>
        <dbReference type="Proteomes" id="UP000027073"/>
    </source>
</evidence>
<evidence type="ECO:0000256" key="6">
    <source>
        <dbReference type="ARBA" id="ARBA00023132"/>
    </source>
</evidence>
<evidence type="ECO:0000313" key="11">
    <source>
        <dbReference type="EMBL" id="KDQ26321.1"/>
    </source>
</evidence>
<feature type="region of interest" description="Disordered" evidence="9">
    <location>
        <begin position="19"/>
        <end position="44"/>
    </location>
</feature>
<dbReference type="GO" id="GO:0044615">
    <property type="term" value="C:nuclear pore nuclear basket"/>
    <property type="evidence" value="ECO:0007669"/>
    <property type="project" value="TreeGrafter"/>
</dbReference>
<comment type="subcellular location">
    <subcellularLocation>
        <location evidence="1">Nucleus</location>
        <location evidence="1">Nuclear pore complex</location>
    </subcellularLocation>
</comment>
<dbReference type="VEuPathDB" id="FungiDB:PLEOSDRAFT_1077336"/>
<dbReference type="PANTHER" id="PTHR21527">
    <property type="entry name" value="NUCLEOPORIN NUP35"/>
    <property type="match status" value="1"/>
</dbReference>
<dbReference type="Proteomes" id="UP000027073">
    <property type="component" value="Unassembled WGS sequence"/>
</dbReference>
<evidence type="ECO:0000256" key="4">
    <source>
        <dbReference type="ARBA" id="ARBA00022927"/>
    </source>
</evidence>
<dbReference type="GO" id="GO:0006607">
    <property type="term" value="P:NLS-bearing protein import into nucleus"/>
    <property type="evidence" value="ECO:0007669"/>
    <property type="project" value="TreeGrafter"/>
</dbReference>
<dbReference type="SUPFAM" id="SSF54928">
    <property type="entry name" value="RNA-binding domain, RBD"/>
    <property type="match status" value="1"/>
</dbReference>
<dbReference type="GO" id="GO:0017056">
    <property type="term" value="F:structural constituent of nuclear pore"/>
    <property type="evidence" value="ECO:0007669"/>
    <property type="project" value="TreeGrafter"/>
</dbReference>
<dbReference type="OrthoDB" id="3365060at2759"/>
<name>A0A067NRV0_PLEO1</name>
<dbReference type="GO" id="GO:0003676">
    <property type="term" value="F:nucleic acid binding"/>
    <property type="evidence" value="ECO:0007669"/>
    <property type="project" value="InterPro"/>
</dbReference>
<dbReference type="InterPro" id="IPR012677">
    <property type="entry name" value="Nucleotide-bd_a/b_plait_sf"/>
</dbReference>
<keyword evidence="5" id="KW-0811">Translocation</keyword>
<dbReference type="PANTHER" id="PTHR21527:SF6">
    <property type="entry name" value="NUCLEOPORIN NUP35"/>
    <property type="match status" value="1"/>
</dbReference>